<dbReference type="EMBL" id="OQ790078">
    <property type="protein sequence ID" value="WJE88373.1"/>
    <property type="molecule type" value="Genomic_DNA"/>
</dbReference>
<name>A0AAT9V5D1_9CAUD</name>
<proteinExistence type="predicted"/>
<protein>
    <submittedName>
        <fullName evidence="1">Uncharacterized protein</fullName>
    </submittedName>
</protein>
<organism evidence="1">
    <name type="scientific">Klebsiella phage Kpn74</name>
    <dbReference type="NCBI Taxonomy" id="3044026"/>
    <lineage>
        <taxon>Viruses</taxon>
        <taxon>Duplodnaviria</taxon>
        <taxon>Heunggongvirae</taxon>
        <taxon>Uroviricota</taxon>
        <taxon>Caudoviricetes</taxon>
    </lineage>
</organism>
<accession>A0AAT9V5D1</accession>
<evidence type="ECO:0000313" key="1">
    <source>
        <dbReference type="EMBL" id="WJE88373.1"/>
    </source>
</evidence>
<reference evidence="1" key="1">
    <citation type="journal article" date="2024" name="Can. J. Microbiol.">
        <title>Biological and genomic characteristics of three novel bacteriophages and a phage-plasmid of Klebsiella pneumoniae.</title>
        <authorList>
            <person name="Uskudar-Guclu A."/>
            <person name="Unlu S."/>
            <person name="Salih-Dogan H."/>
            <person name="Yalcin S."/>
            <person name="Basustaoglu A."/>
        </authorList>
    </citation>
    <scope>NUCLEOTIDE SEQUENCE</scope>
</reference>
<sequence>MSWYRSNNPRCLAVAVPAIAVEVSSDVSTH</sequence>